<name>A0A0F9K7J0_9ZZZZ</name>
<dbReference type="GO" id="GO:0006487">
    <property type="term" value="P:protein N-linked glycosylation"/>
    <property type="evidence" value="ECO:0007669"/>
    <property type="project" value="TreeGrafter"/>
</dbReference>
<evidence type="ECO:0000313" key="2">
    <source>
        <dbReference type="EMBL" id="KKM07153.1"/>
    </source>
</evidence>
<dbReference type="PANTHER" id="PTHR10937:SF0">
    <property type="entry name" value="GLUTAMINE--FRUCTOSE-6-PHOSPHATE TRANSAMINASE (ISOMERIZING)"/>
    <property type="match status" value="1"/>
</dbReference>
<dbReference type="SUPFAM" id="SSF53697">
    <property type="entry name" value="SIS domain"/>
    <property type="match status" value="1"/>
</dbReference>
<sequence length="368" mass="41996">MPEIKNGKIQYSYKSILNDLFEFHSSFKSCKDAYFSQKSRKMFHEIQELLVSSIISRVIFIGNDFNHFGSIVAMHCLNTASKPKFRFNSEFYEASEFYDYVLPRKHDDDTLFILLSKSGQSKIVTKIVDQLHLLKIDKKLMWLVTNSPESINVKHVGFVFPTHVDSEIVHGTKTFQNTVFVLYLISQLLLGKDPLNDKNSGLLENIAQDLSNYKLKHLEISKKVIEFLGKKFKFLYYISRGVSQSAANNSALLSISLFNIFSESISLGQILPRSIEVSSDNVRCIFLINNEHGEFMENLPSDINSISNSLGRTILITNNNNLVSSVKNNSLILPIKYQCDIIALSPIFESIIIQSILIEYIKNKELII</sequence>
<dbReference type="GO" id="GO:0097367">
    <property type="term" value="F:carbohydrate derivative binding"/>
    <property type="evidence" value="ECO:0007669"/>
    <property type="project" value="InterPro"/>
</dbReference>
<feature type="domain" description="SIS" evidence="1">
    <location>
        <begin position="46"/>
        <end position="195"/>
    </location>
</feature>
<organism evidence="2">
    <name type="scientific">marine sediment metagenome</name>
    <dbReference type="NCBI Taxonomy" id="412755"/>
    <lineage>
        <taxon>unclassified sequences</taxon>
        <taxon>metagenomes</taxon>
        <taxon>ecological metagenomes</taxon>
    </lineage>
</organism>
<dbReference type="InterPro" id="IPR001347">
    <property type="entry name" value="SIS_dom"/>
</dbReference>
<proteinExistence type="predicted"/>
<reference evidence="2" key="1">
    <citation type="journal article" date="2015" name="Nature">
        <title>Complex archaea that bridge the gap between prokaryotes and eukaryotes.</title>
        <authorList>
            <person name="Spang A."/>
            <person name="Saw J.H."/>
            <person name="Jorgensen S.L."/>
            <person name="Zaremba-Niedzwiedzka K."/>
            <person name="Martijn J."/>
            <person name="Lind A.E."/>
            <person name="van Eijk R."/>
            <person name="Schleper C."/>
            <person name="Guy L."/>
            <person name="Ettema T.J."/>
        </authorList>
    </citation>
    <scope>NUCLEOTIDE SEQUENCE</scope>
</reference>
<protein>
    <recommendedName>
        <fullName evidence="1">SIS domain-containing protein</fullName>
    </recommendedName>
</protein>
<dbReference type="PANTHER" id="PTHR10937">
    <property type="entry name" value="GLUCOSAMINE--FRUCTOSE-6-PHOSPHATE AMINOTRANSFERASE, ISOMERIZING"/>
    <property type="match status" value="1"/>
</dbReference>
<dbReference type="GO" id="GO:0004360">
    <property type="term" value="F:glutamine-fructose-6-phosphate transaminase (isomerizing) activity"/>
    <property type="evidence" value="ECO:0007669"/>
    <property type="project" value="TreeGrafter"/>
</dbReference>
<comment type="caution">
    <text evidence="2">The sequence shown here is derived from an EMBL/GenBank/DDBJ whole genome shotgun (WGS) entry which is preliminary data.</text>
</comment>
<dbReference type="EMBL" id="LAZR01015833">
    <property type="protein sequence ID" value="KKM07153.1"/>
    <property type="molecule type" value="Genomic_DNA"/>
</dbReference>
<dbReference type="GO" id="GO:0006047">
    <property type="term" value="P:UDP-N-acetylglucosamine metabolic process"/>
    <property type="evidence" value="ECO:0007669"/>
    <property type="project" value="TreeGrafter"/>
</dbReference>
<dbReference type="PROSITE" id="PS51464">
    <property type="entry name" value="SIS"/>
    <property type="match status" value="1"/>
</dbReference>
<dbReference type="GO" id="GO:0006002">
    <property type="term" value="P:fructose 6-phosphate metabolic process"/>
    <property type="evidence" value="ECO:0007669"/>
    <property type="project" value="TreeGrafter"/>
</dbReference>
<dbReference type="Gene3D" id="3.40.50.10490">
    <property type="entry name" value="Glucose-6-phosphate isomerase like protein, domain 1"/>
    <property type="match status" value="2"/>
</dbReference>
<dbReference type="InterPro" id="IPR046348">
    <property type="entry name" value="SIS_dom_sf"/>
</dbReference>
<evidence type="ECO:0000259" key="1">
    <source>
        <dbReference type="PROSITE" id="PS51464"/>
    </source>
</evidence>
<accession>A0A0F9K7J0</accession>
<gene>
    <name evidence="2" type="ORF">LCGC14_1736790</name>
</gene>
<dbReference type="AlphaFoldDB" id="A0A0F9K7J0"/>